<keyword evidence="4" id="KW-0548">Nucleotidyltransferase</keyword>
<feature type="compositionally biased region" description="Low complexity" evidence="10">
    <location>
        <begin position="2325"/>
        <end position="2340"/>
    </location>
</feature>
<evidence type="ECO:0000256" key="10">
    <source>
        <dbReference type="SAM" id="MobiDB-lite"/>
    </source>
</evidence>
<keyword evidence="1" id="KW-0696">RNA-directed RNA polymerase</keyword>
<evidence type="ECO:0000256" key="8">
    <source>
        <dbReference type="ARBA" id="ARBA00022840"/>
    </source>
</evidence>
<dbReference type="InterPro" id="IPR001205">
    <property type="entry name" value="RNA-dir_pol_C"/>
</dbReference>
<dbReference type="GO" id="GO:0006351">
    <property type="term" value="P:DNA-templated transcription"/>
    <property type="evidence" value="ECO:0007669"/>
    <property type="project" value="InterPro"/>
</dbReference>
<dbReference type="PROSITE" id="PS51218">
    <property type="entry name" value="SF3_HELICASE_2"/>
    <property type="match status" value="1"/>
</dbReference>
<dbReference type="EMBL" id="MN918664">
    <property type="protein sequence ID" value="QJI53521.1"/>
    <property type="molecule type" value="Genomic_RNA"/>
</dbReference>
<evidence type="ECO:0000313" key="13">
    <source>
        <dbReference type="EMBL" id="QJI53521.1"/>
    </source>
</evidence>
<evidence type="ECO:0000256" key="5">
    <source>
        <dbReference type="ARBA" id="ARBA00022741"/>
    </source>
</evidence>
<evidence type="ECO:0000256" key="4">
    <source>
        <dbReference type="ARBA" id="ARBA00022695"/>
    </source>
</evidence>
<evidence type="ECO:0000256" key="9">
    <source>
        <dbReference type="ARBA" id="ARBA00022953"/>
    </source>
</evidence>
<evidence type="ECO:0000256" key="6">
    <source>
        <dbReference type="ARBA" id="ARBA00022801"/>
    </source>
</evidence>
<feature type="domain" description="RdRp catalytic" evidence="11">
    <location>
        <begin position="1695"/>
        <end position="1829"/>
    </location>
</feature>
<evidence type="ECO:0000259" key="12">
    <source>
        <dbReference type="PROSITE" id="PS51218"/>
    </source>
</evidence>
<evidence type="ECO:0000259" key="11">
    <source>
        <dbReference type="PROSITE" id="PS50507"/>
    </source>
</evidence>
<keyword evidence="2" id="KW-0645">Protease</keyword>
<feature type="compositionally biased region" description="Low complexity" evidence="10">
    <location>
        <begin position="2056"/>
        <end position="2073"/>
    </location>
</feature>
<feature type="region of interest" description="Disordered" evidence="10">
    <location>
        <begin position="2777"/>
        <end position="2798"/>
    </location>
</feature>
<dbReference type="InterPro" id="IPR000605">
    <property type="entry name" value="Helicase_SF3_ssDNA/RNA_vir"/>
</dbReference>
<keyword evidence="9" id="KW-0693">Viral RNA replication</keyword>
<keyword evidence="5" id="KW-0547">Nucleotide-binding</keyword>
<feature type="region of interest" description="Disordered" evidence="10">
    <location>
        <begin position="2321"/>
        <end position="2340"/>
    </location>
</feature>
<dbReference type="InterPro" id="IPR014759">
    <property type="entry name" value="Helicase_SF3_ssRNA_vir"/>
</dbReference>
<accession>A0A6M3YP36</accession>
<proteinExistence type="predicted"/>
<dbReference type="Pfam" id="PF00680">
    <property type="entry name" value="RdRP_1"/>
    <property type="match status" value="1"/>
</dbReference>
<feature type="compositionally biased region" description="Low complexity" evidence="10">
    <location>
        <begin position="2231"/>
        <end position="2241"/>
    </location>
</feature>
<dbReference type="SUPFAM" id="SSF56672">
    <property type="entry name" value="DNA/RNA polymerases"/>
    <property type="match status" value="1"/>
</dbReference>
<evidence type="ECO:0000256" key="2">
    <source>
        <dbReference type="ARBA" id="ARBA00022670"/>
    </source>
</evidence>
<reference evidence="13" key="1">
    <citation type="submission" date="2020-01" db="EMBL/GenBank/DDBJ databases">
        <title>Viral genomes from wild and zoo birds in China.</title>
        <authorList>
            <person name="Zhao M."/>
            <person name="Shan L.T."/>
            <person name="Yang X.S."/>
            <person name="Zhang W."/>
        </authorList>
    </citation>
    <scope>NUCLEOTIDE SEQUENCE</scope>
    <source>
        <strain evidence="13">Ltt163shi4</strain>
    </source>
</reference>
<dbReference type="Pfam" id="PF00910">
    <property type="entry name" value="RNA_helicase"/>
    <property type="match status" value="1"/>
</dbReference>
<dbReference type="GO" id="GO:0003723">
    <property type="term" value="F:RNA binding"/>
    <property type="evidence" value="ECO:0007669"/>
    <property type="project" value="InterPro"/>
</dbReference>
<feature type="region of interest" description="Disordered" evidence="10">
    <location>
        <begin position="2027"/>
        <end position="2091"/>
    </location>
</feature>
<organism evidence="13">
    <name type="scientific">Picornavirales sp</name>
    <dbReference type="NCBI Taxonomy" id="1955153"/>
    <lineage>
        <taxon>Viruses</taxon>
        <taxon>Riboviria</taxon>
        <taxon>Orthornavirae</taxon>
        <taxon>Pisuviricota</taxon>
        <taxon>Pisoniviricetes</taxon>
        <taxon>Picornavirales</taxon>
    </lineage>
</organism>
<dbReference type="GO" id="GO:0005524">
    <property type="term" value="F:ATP binding"/>
    <property type="evidence" value="ECO:0007669"/>
    <property type="project" value="UniProtKB-KW"/>
</dbReference>
<dbReference type="GO" id="GO:0003724">
    <property type="term" value="F:RNA helicase activity"/>
    <property type="evidence" value="ECO:0007669"/>
    <property type="project" value="InterPro"/>
</dbReference>
<keyword evidence="8" id="KW-0067">ATP-binding</keyword>
<dbReference type="InterPro" id="IPR007094">
    <property type="entry name" value="RNA-dir_pol_PSvirus"/>
</dbReference>
<feature type="region of interest" description="Disordered" evidence="10">
    <location>
        <begin position="2147"/>
        <end position="2171"/>
    </location>
</feature>
<evidence type="ECO:0000256" key="3">
    <source>
        <dbReference type="ARBA" id="ARBA00022679"/>
    </source>
</evidence>
<dbReference type="SUPFAM" id="SSF50494">
    <property type="entry name" value="Trypsin-like serine proteases"/>
    <property type="match status" value="1"/>
</dbReference>
<protein>
    <recommendedName>
        <fullName evidence="14">Polyprotein</fullName>
    </recommendedName>
</protein>
<evidence type="ECO:0008006" key="14">
    <source>
        <dbReference type="Google" id="ProtNLM"/>
    </source>
</evidence>
<sequence length="2798" mass="313711">MKGETFMSGYEQQNVIILDDFGQWQDDSDHKIFMAHADSGKSRANMASLSDKGMLVCSRVMIITSNMPYFGYSTVIKDLRAMHRRRDIVVGLSSPEATAFIKKHGRNPDMGSQWGDPPHNIFKPDFSHLHLDYLKQHPNDTRVLPKTRKEFDQMTSESSYEYYCETDVETAGVSIERLMSDIKKKLDMKQKLYEQQFFDVVAKTTPESVKAICDSLQCIAKLEAPKTLGLTKNSKFLIHEMMKATGKSPTFNPQEIVPFADVIHPKFLYTESSSSASSGEETEEVTYDRPTLTHLNDFPRLFPQLLTVEFLLAMFEKFHDFYTSSFGTMPKKIESYIFQSCSPEQCAKDYISAIVYAQSCQAHIYSTRDTVLEFRKYAGTNWKSVWDPTVDAYSMLLSIYANVMQNVNQPLPRPQFLPAELPPLVEEESDTTMPKWIEEFQEQANLKLEHINSPFLLETTHKKLQPIVICGKPGIGKSVMLEEFRDWITSQGGTVCWSETCYNFTRKLLPKIQACTAVIISDFVPNITPEFIEFFTEICSGNEEILGNCKYLIFAANPSRVEAVLEHLDVEKASVLMRRCRFFYGTYLPKKVSFPLNFLFPGALYTADDVAHVSDGATDISHMVGYRNAEYNHETKRLTRPGPSAESLAPFQLLEILKSAGASTLAKDKFIDYPLIGPPPRHVPRATWKGTLQELQDFINAAKTEGSVKLISQLHGKISCSSTLLPMQVLGWLNELREGLQLTLAAPISPHELIVTALSAKLTMKRHYEFMLETTDIVIYVKTTSDKQLAIFRVVPSAILPEASAALMGAKDSITVFDLNNKEADFYRRLGMSEILEQQLDFSILEKRVAAIKEQKKVANLNWQGLQQIADYSDDYEFHELYTIGEKQLEKYPLFYGLISGLQTTIHVGLAYFAATSAFNDAHILGQTLKLARIIKKEEIASKTGDYRELLNQRTKIGKRVGIAGCYPEDWDEWSQTEKDIFYREWDKGQAKHGSSWNDSDEFKQFKYDTKDFGRLYSKYIDPDYVDPTNVKGYHHAPGWEEESEKPDTIRALIQRWEAFHEANQGCAEMILPKDDLFDESPIPKVFIMTKNSPFYPTRTEKVYYQRKEYPNLAKALEAIPKAYNKIQLMESYYSNVFSTVESPQLAKMKEYTIYALHEDGISRENANLLALSLRKLKTVEMTSQSCLDMSMLAIRDLILQNTISIVCGEEHIVFGMMIGGKYGVTNYHAGVQFNTNFRARVFINEEPRDFPISVVRQNALRDFLIFQIDSPQCPAFKNIVHHMPKTTDQLSYDDQKAMCIVPDKEGFLKKVPRLHFNNFLVQIKSVKRTKVSGIERELICWQPMTMGLRTDGGVLSKAGDCGSPLLLMNPRFARKLIGFHGAGNENEGGAVAFTQEDFLDLFTMASHSAYEPITPLRYQEVDLGTPRKAFGMDHIEILGRTKHRSVVRETVNLSRSPLSLEPLGVPASTVPAAVSDTDSRLLFPPENGLLMKQLKNFDTPNPEVDLPLIDYAVENFGKYFARVFRSRHIPVQKLTINEALNGVTTIPSSHGLDLTKGAGYPYSHYKNSDGKKLFIMQDPETKINIFRPSPEGQKLMQDVNVLLAYAREGKRTAAAFQCNLKQENVERKKVYGPDPKTRMFMMIPLDLLIATRMYTHTASAAFVECRDLLPPQVGLDPLSPAYDTVVKRLLSKSNKAIEIDFKGFDSSVPVQFMNGAARVWDKIYEEMDPTYTEQDKITRLTLLSHLEAPLFIVDDYLIQVPKGQPSGETNTATTNSIVNCLLTYYTWHKCMEAAGKMPTFGQFITENDFLNLGDDLWIAPIESSLTFYNGTFLVQHFKDLGMTIVNPNDKAKPVEAYTDLLACSFLSRSPVERDGKFYGVLKWISLQKISTWTKVPGLKRKADQIPDVVGKFEPFAVVMSANSLAYEMANAGPQDFYWFEKHVRLVERQFNFSIAIPSFADIQLSCGRIPNVLSAQKPYPGDKVPTWFVARWESFLKELASRNQLATQSSLDLTKPEQCLTLIGKLPPAQSSTLSPPPVLESSSSKRQDYQPKLQQSQQETSTTSMPTSITTGLKRPTSPGPLPQPQTLYSTALKSSPAPLVPPTPTLPTCTMRGAVALTKESLSRETTSKRGSYNFAASLPIYLPPQLRTRSPAPSTPSPSSTSDMTDQSISLSLINEDSSTTILEKMKPIKTTSEGTSRFTSRVNFQSVQARQIKSILEYGASLQRISSSARSRTNSSHQKNPENMEPSHDSTNCSTQNIDAIPSVQSANKCSSTPSTLEPAILQMMESQKCETTKENSPFQKCPTFPMTTLDLSLSSPGITTSTVSTSKTKSVPTSGGSQIYHANVSSPLSSFHQQLQFGEPILQNLPPQVQATPPSNESSLVTVKSTKTLKEAQEPSTFPQTSAASQLSFADHLTIMNSAPFLHSSISGLRRHLLENPLLYSRILPTLERNLRKHVSSRIGSLITSKMLPTDPQSSPTKRFFWSCFSIALRTLLSESLNCILEAISQRLRTRPQTSITISRLWNSRPCISSLLATLFREAFSLKLRGVTILLVSASPTKLAATGDWISPNVHWEETPTLTTFPESRRLDPGSSFQQLKTRMSGGAGAAGAAVAGGIAQSMTGGIFGLIGNKQKRDTALEIQKRTNQQELAGKGIDQAFTLTNKNIDFNNTVAKMKLNYKQTSGLQNQIYDQKSKLQEQNFGQTSKLQQQNYEQNSKLQTQQYTNQENFMDWKADKFASLGVSRIAAYTGTNAPAVPNTTRVVGMNRITTSVPGNPMAMTGRGDQALGGVGGNW</sequence>
<keyword evidence="6" id="KW-0378">Hydrolase</keyword>
<dbReference type="GO" id="GO:0006508">
    <property type="term" value="P:proteolysis"/>
    <property type="evidence" value="ECO:0007669"/>
    <property type="project" value="UniProtKB-KW"/>
</dbReference>
<evidence type="ECO:0000256" key="7">
    <source>
        <dbReference type="ARBA" id="ARBA00022807"/>
    </source>
</evidence>
<name>A0A6M3YP36_9VIRU</name>
<feature type="domain" description="SF3 helicase" evidence="12">
    <location>
        <begin position="1"/>
        <end position="106"/>
    </location>
</feature>
<dbReference type="GO" id="GO:0008234">
    <property type="term" value="F:cysteine-type peptidase activity"/>
    <property type="evidence" value="ECO:0007669"/>
    <property type="project" value="UniProtKB-KW"/>
</dbReference>
<feature type="region of interest" description="Disordered" evidence="10">
    <location>
        <begin position="2231"/>
        <end position="2261"/>
    </location>
</feature>
<dbReference type="PROSITE" id="PS50507">
    <property type="entry name" value="RDRP_SSRNA_POS"/>
    <property type="match status" value="1"/>
</dbReference>
<dbReference type="InterPro" id="IPR009003">
    <property type="entry name" value="Peptidase_S1_PA"/>
</dbReference>
<dbReference type="CDD" id="cd23169">
    <property type="entry name" value="ps-ssRNAv-Picornavirales"/>
    <property type="match status" value="1"/>
</dbReference>
<dbReference type="InterPro" id="IPR043128">
    <property type="entry name" value="Rev_trsase/Diguanyl_cyclase"/>
</dbReference>
<keyword evidence="3" id="KW-0808">Transferase</keyword>
<evidence type="ECO:0000256" key="1">
    <source>
        <dbReference type="ARBA" id="ARBA00022484"/>
    </source>
</evidence>
<dbReference type="GO" id="GO:0039694">
    <property type="term" value="P:viral RNA genome replication"/>
    <property type="evidence" value="ECO:0007669"/>
    <property type="project" value="InterPro"/>
</dbReference>
<dbReference type="InterPro" id="IPR043502">
    <property type="entry name" value="DNA/RNA_pol_sf"/>
</dbReference>
<dbReference type="Gene3D" id="3.30.70.270">
    <property type="match status" value="1"/>
</dbReference>
<feature type="compositionally biased region" description="Basic and acidic residues" evidence="10">
    <location>
        <begin position="2244"/>
        <end position="2253"/>
    </location>
</feature>
<keyword evidence="7" id="KW-0788">Thiol protease</keyword>
<dbReference type="GO" id="GO:0003968">
    <property type="term" value="F:RNA-directed RNA polymerase activity"/>
    <property type="evidence" value="ECO:0007669"/>
    <property type="project" value="UniProtKB-KW"/>
</dbReference>